<feature type="domain" description="Protein kinase" evidence="11">
    <location>
        <begin position="151"/>
        <end position="471"/>
    </location>
</feature>
<dbReference type="SMART" id="SM00220">
    <property type="entry name" value="S_TKc"/>
    <property type="match status" value="1"/>
</dbReference>
<dbReference type="GO" id="GO:0005634">
    <property type="term" value="C:nucleus"/>
    <property type="evidence" value="ECO:0007669"/>
    <property type="project" value="TreeGrafter"/>
</dbReference>
<dbReference type="InterPro" id="IPR011009">
    <property type="entry name" value="Kinase-like_dom_sf"/>
</dbReference>
<dbReference type="GO" id="GO:0004674">
    <property type="term" value="F:protein serine/threonine kinase activity"/>
    <property type="evidence" value="ECO:0007669"/>
    <property type="project" value="UniProtKB-KW"/>
</dbReference>
<evidence type="ECO:0000256" key="4">
    <source>
        <dbReference type="ARBA" id="ARBA00022741"/>
    </source>
</evidence>
<comment type="caution">
    <text evidence="12">The sequence shown here is derived from an EMBL/GenBank/DDBJ whole genome shotgun (WGS) entry which is preliminary data.</text>
</comment>
<keyword evidence="3" id="KW-0808">Transferase</keyword>
<keyword evidence="6" id="KW-0067">ATP-binding</keyword>
<feature type="region of interest" description="Disordered" evidence="10">
    <location>
        <begin position="494"/>
        <end position="595"/>
    </location>
</feature>
<dbReference type="PANTHER" id="PTHR11042:SF138">
    <property type="entry name" value="SERINE_THREONINE-PROTEIN KINASE IKS1-RELATED"/>
    <property type="match status" value="1"/>
</dbReference>
<dbReference type="EC" id="2.7.11.1" evidence="1"/>
<reference evidence="12" key="1">
    <citation type="submission" date="2023-06" db="EMBL/GenBank/DDBJ databases">
        <title>Genome-scale phylogeny and comparative genomics of the fungal order Sordariales.</title>
        <authorList>
            <consortium name="Lawrence Berkeley National Laboratory"/>
            <person name="Hensen N."/>
            <person name="Bonometti L."/>
            <person name="Westerberg I."/>
            <person name="Brannstrom I.O."/>
            <person name="Guillou S."/>
            <person name="Cros-Aarteil S."/>
            <person name="Calhoun S."/>
            <person name="Haridas S."/>
            <person name="Kuo A."/>
            <person name="Mondo S."/>
            <person name="Pangilinan J."/>
            <person name="Riley R."/>
            <person name="LaButti K."/>
            <person name="Andreopoulos B."/>
            <person name="Lipzen A."/>
            <person name="Chen C."/>
            <person name="Yanf M."/>
            <person name="Daum C."/>
            <person name="Ng V."/>
            <person name="Clum A."/>
            <person name="Steindorff A."/>
            <person name="Ohm R."/>
            <person name="Martin F."/>
            <person name="Silar P."/>
            <person name="Natvig D."/>
            <person name="Lalanne C."/>
            <person name="Gautier V."/>
            <person name="Ament-velasquez S.L."/>
            <person name="Kruys A."/>
            <person name="Hutchinson M.I."/>
            <person name="Powell A.J."/>
            <person name="Barry K."/>
            <person name="Miller A.N."/>
            <person name="Grigoriev I.V."/>
            <person name="Debuchy R."/>
            <person name="Gladieux P."/>
            <person name="Thoren M.H."/>
            <person name="Johannesson H."/>
        </authorList>
    </citation>
    <scope>NUCLEOTIDE SEQUENCE</scope>
    <source>
        <strain evidence="12">SMH3391-2</strain>
    </source>
</reference>
<dbReference type="PROSITE" id="PS50011">
    <property type="entry name" value="PROTEIN_KINASE_DOM"/>
    <property type="match status" value="1"/>
</dbReference>
<dbReference type="SUPFAM" id="SSF56112">
    <property type="entry name" value="Protein kinase-like (PK-like)"/>
    <property type="match status" value="1"/>
</dbReference>
<dbReference type="GO" id="GO:0005524">
    <property type="term" value="F:ATP binding"/>
    <property type="evidence" value="ECO:0007669"/>
    <property type="project" value="UniProtKB-KW"/>
</dbReference>
<dbReference type="InterPro" id="IPR000719">
    <property type="entry name" value="Prot_kinase_dom"/>
</dbReference>
<dbReference type="GO" id="GO:0005737">
    <property type="term" value="C:cytoplasm"/>
    <property type="evidence" value="ECO:0007669"/>
    <property type="project" value="TreeGrafter"/>
</dbReference>
<evidence type="ECO:0000259" key="11">
    <source>
        <dbReference type="PROSITE" id="PS50011"/>
    </source>
</evidence>
<feature type="compositionally biased region" description="Pro residues" evidence="10">
    <location>
        <begin position="498"/>
        <end position="507"/>
    </location>
</feature>
<gene>
    <name evidence="12" type="ORF">B0T17DRAFT_600029</name>
</gene>
<keyword evidence="13" id="KW-1185">Reference proteome</keyword>
<evidence type="ECO:0000256" key="8">
    <source>
        <dbReference type="ARBA" id="ARBA00047899"/>
    </source>
</evidence>
<name>A0AA40C570_9PEZI</name>
<keyword evidence="4" id="KW-0547">Nucleotide-binding</keyword>
<comment type="catalytic activity">
    <reaction evidence="9">
        <text>L-seryl-[protein] + ATP = O-phospho-L-seryl-[protein] + ADP + H(+)</text>
        <dbReference type="Rhea" id="RHEA:17989"/>
        <dbReference type="Rhea" id="RHEA-COMP:9863"/>
        <dbReference type="Rhea" id="RHEA-COMP:11604"/>
        <dbReference type="ChEBI" id="CHEBI:15378"/>
        <dbReference type="ChEBI" id="CHEBI:29999"/>
        <dbReference type="ChEBI" id="CHEBI:30616"/>
        <dbReference type="ChEBI" id="CHEBI:83421"/>
        <dbReference type="ChEBI" id="CHEBI:456216"/>
        <dbReference type="EC" id="2.7.11.1"/>
    </reaction>
</comment>
<evidence type="ECO:0000313" key="12">
    <source>
        <dbReference type="EMBL" id="KAK0625522.1"/>
    </source>
</evidence>
<comment type="catalytic activity">
    <reaction evidence="8">
        <text>L-threonyl-[protein] + ATP = O-phospho-L-threonyl-[protein] + ADP + H(+)</text>
        <dbReference type="Rhea" id="RHEA:46608"/>
        <dbReference type="Rhea" id="RHEA-COMP:11060"/>
        <dbReference type="Rhea" id="RHEA-COMP:11605"/>
        <dbReference type="ChEBI" id="CHEBI:15378"/>
        <dbReference type="ChEBI" id="CHEBI:30013"/>
        <dbReference type="ChEBI" id="CHEBI:30616"/>
        <dbReference type="ChEBI" id="CHEBI:61977"/>
        <dbReference type="ChEBI" id="CHEBI:456216"/>
        <dbReference type="EC" id="2.7.11.1"/>
    </reaction>
</comment>
<sequence length="664" mass="74718">MSSPAMSLIPYHPREGREIVLRHHDAIVVRDPLSQRLEIRGLQLSECPTCHQPLRSSSPERHFESPDRHESYVDPEYFRMLRAGHHEPDHAQPHPPSSPIRRLVEPVPAVDSQGRHVRVHNAEFVSSTPAPHEGSRIRREAFSPNYFKTFFVEERELGRGGKGVVLLVRHEIDGCQLGHFACKRVPVGDDHAWLEKVLVEVELLAKLSHPNLVSYRHVWLEDVKLTRFGPSVACAYILQQYCNGGDLLQYIAGDIPKEATKEELKAQMRRRSKGQLERPQNLFPAHRRLPFDEIYSLFKDITSGLAYLHAANYIHRDLKPSNCLLHREGGKLVCLISDFGEVQPDNVVRKSTGSTGTISYCAPEVLKKDAGGTYGNFTAKSDIFSLGMILYFMCFGRLPYLSANTLHEELEDIDQLRAEITDWKGFQDERRERPDLPSKLYQLLKKLLAVSPAERPSANEVLGVMKSESSLDGVTRGGRSSSPTLGLAVHRIQNLDSPVPPSTPVPDPSKQAKVSSSSDEDMPSALNGQSPQPSTQNILQKHITPQSPTATRHRGHNHSHSMTLSRSQDEYSRSTSRSPERTIPSRVAARSDTSLSVHTCRVGSVELEGRGRDGQSHGVQRHKRHGWSQTWRVWYPRPWSYQLEALAFGLEMELYLLASKLSVG</sequence>
<dbReference type="AlphaFoldDB" id="A0AA40C570"/>
<evidence type="ECO:0000256" key="2">
    <source>
        <dbReference type="ARBA" id="ARBA00022527"/>
    </source>
</evidence>
<dbReference type="Pfam" id="PF00069">
    <property type="entry name" value="Pkinase"/>
    <property type="match status" value="1"/>
</dbReference>
<dbReference type="InterPro" id="IPR050339">
    <property type="entry name" value="CC_SR_Kinase"/>
</dbReference>
<dbReference type="EMBL" id="JAULSR010000003">
    <property type="protein sequence ID" value="KAK0625522.1"/>
    <property type="molecule type" value="Genomic_DNA"/>
</dbReference>
<dbReference type="FunFam" id="3.30.200.20:FF:000306">
    <property type="entry name" value="IKS protein kinase"/>
    <property type="match status" value="1"/>
</dbReference>
<dbReference type="InterPro" id="IPR008271">
    <property type="entry name" value="Ser/Thr_kinase_AS"/>
</dbReference>
<organism evidence="12 13">
    <name type="scientific">Bombardia bombarda</name>
    <dbReference type="NCBI Taxonomy" id="252184"/>
    <lineage>
        <taxon>Eukaryota</taxon>
        <taxon>Fungi</taxon>
        <taxon>Dikarya</taxon>
        <taxon>Ascomycota</taxon>
        <taxon>Pezizomycotina</taxon>
        <taxon>Sordariomycetes</taxon>
        <taxon>Sordariomycetidae</taxon>
        <taxon>Sordariales</taxon>
        <taxon>Lasiosphaeriaceae</taxon>
        <taxon>Bombardia</taxon>
    </lineage>
</organism>
<evidence type="ECO:0000256" key="6">
    <source>
        <dbReference type="ARBA" id="ARBA00022840"/>
    </source>
</evidence>
<protein>
    <recommendedName>
        <fullName evidence="1">non-specific serine/threonine protein kinase</fullName>
        <ecNumber evidence="1">2.7.11.1</ecNumber>
    </recommendedName>
</protein>
<accession>A0AA40C570</accession>
<evidence type="ECO:0000256" key="5">
    <source>
        <dbReference type="ARBA" id="ARBA00022777"/>
    </source>
</evidence>
<evidence type="ECO:0000256" key="10">
    <source>
        <dbReference type="SAM" id="MobiDB-lite"/>
    </source>
</evidence>
<evidence type="ECO:0000256" key="7">
    <source>
        <dbReference type="ARBA" id="ARBA00037982"/>
    </source>
</evidence>
<keyword evidence="2" id="KW-0723">Serine/threonine-protein kinase</keyword>
<dbReference type="Gene3D" id="1.10.510.10">
    <property type="entry name" value="Transferase(Phosphotransferase) domain 1"/>
    <property type="match status" value="1"/>
</dbReference>
<dbReference type="Proteomes" id="UP001174934">
    <property type="component" value="Unassembled WGS sequence"/>
</dbReference>
<proteinExistence type="inferred from homology"/>
<comment type="similarity">
    <text evidence="7">Belongs to the protein kinase superfamily. Ser/Thr protein kinase family. GCN2 subfamily.</text>
</comment>
<evidence type="ECO:0000256" key="3">
    <source>
        <dbReference type="ARBA" id="ARBA00022679"/>
    </source>
</evidence>
<evidence type="ECO:0000256" key="9">
    <source>
        <dbReference type="ARBA" id="ARBA00048679"/>
    </source>
</evidence>
<dbReference type="FunFam" id="1.10.510.10:FF:000699">
    <property type="entry name" value="Probable serine/threonine-protein kinase iksA"/>
    <property type="match status" value="1"/>
</dbReference>
<dbReference type="PANTHER" id="PTHR11042">
    <property type="entry name" value="EUKARYOTIC TRANSLATION INITIATION FACTOR 2-ALPHA KINASE EIF2-ALPHA KINASE -RELATED"/>
    <property type="match status" value="1"/>
</dbReference>
<dbReference type="PROSITE" id="PS00108">
    <property type="entry name" value="PROTEIN_KINASE_ST"/>
    <property type="match status" value="1"/>
</dbReference>
<dbReference type="Gene3D" id="3.30.200.20">
    <property type="entry name" value="Phosphorylase Kinase, domain 1"/>
    <property type="match status" value="1"/>
</dbReference>
<keyword evidence="5 12" id="KW-0418">Kinase</keyword>
<evidence type="ECO:0000256" key="1">
    <source>
        <dbReference type="ARBA" id="ARBA00012513"/>
    </source>
</evidence>
<evidence type="ECO:0000313" key="13">
    <source>
        <dbReference type="Proteomes" id="UP001174934"/>
    </source>
</evidence>
<feature type="compositionally biased region" description="Polar residues" evidence="10">
    <location>
        <begin position="526"/>
        <end position="550"/>
    </location>
</feature>